<dbReference type="InterPro" id="IPR045340">
    <property type="entry name" value="DUF6533"/>
</dbReference>
<dbReference type="Pfam" id="PF20151">
    <property type="entry name" value="DUF6533"/>
    <property type="match status" value="1"/>
</dbReference>
<reference evidence="3 4" key="1">
    <citation type="submission" date="2021-08" db="EMBL/GenBank/DDBJ databases">
        <title>Draft Genome Sequence of Phanerochaete sordida strain YK-624.</title>
        <authorList>
            <person name="Mori T."/>
            <person name="Dohra H."/>
            <person name="Suzuki T."/>
            <person name="Kawagishi H."/>
            <person name="Hirai H."/>
        </authorList>
    </citation>
    <scope>NUCLEOTIDE SEQUENCE [LARGE SCALE GENOMIC DNA]</scope>
    <source>
        <strain evidence="3 4">YK-624</strain>
    </source>
</reference>
<dbReference type="Proteomes" id="UP000703269">
    <property type="component" value="Unassembled WGS sequence"/>
</dbReference>
<dbReference type="OrthoDB" id="2804045at2759"/>
<dbReference type="EMBL" id="BPQB01000058">
    <property type="protein sequence ID" value="GJE96354.1"/>
    <property type="molecule type" value="Genomic_DNA"/>
</dbReference>
<comment type="caution">
    <text evidence="3">The sequence shown here is derived from an EMBL/GenBank/DDBJ whole genome shotgun (WGS) entry which is preliminary data.</text>
</comment>
<keyword evidence="1" id="KW-1133">Transmembrane helix</keyword>
<sequence>MADSTEETRLAFEAFLASDYTACALTSLVCYEYIITFCQEIDCVWKRPLNATSLLLLSTRWVMVVSQLLWHPVSSDSQCQLWAYVNYTLILVTWAQIALFSGLCIPIATNSFALSRIQAVYEGSPIGNCADVVNVSDSMNTISAYDRALLPGIAMTRSFAVLYLTRSSVIAADVLVLVLTWIKTFVHWRQLRQIGIKHSISALLLRDGIYTSLSTVSICT</sequence>
<name>A0A9P3LJ59_9APHY</name>
<gene>
    <name evidence="3" type="ORF">PsYK624_125490</name>
</gene>
<protein>
    <recommendedName>
        <fullName evidence="2">DUF6533 domain-containing protein</fullName>
    </recommendedName>
</protein>
<keyword evidence="1" id="KW-0472">Membrane</keyword>
<evidence type="ECO:0000313" key="4">
    <source>
        <dbReference type="Proteomes" id="UP000703269"/>
    </source>
</evidence>
<evidence type="ECO:0000313" key="3">
    <source>
        <dbReference type="EMBL" id="GJE96354.1"/>
    </source>
</evidence>
<feature type="transmembrane region" description="Helical" evidence="1">
    <location>
        <begin position="82"/>
        <end position="108"/>
    </location>
</feature>
<evidence type="ECO:0000259" key="2">
    <source>
        <dbReference type="Pfam" id="PF20151"/>
    </source>
</evidence>
<evidence type="ECO:0000256" key="1">
    <source>
        <dbReference type="SAM" id="Phobius"/>
    </source>
</evidence>
<dbReference type="AlphaFoldDB" id="A0A9P3LJ59"/>
<keyword evidence="1" id="KW-0812">Transmembrane</keyword>
<feature type="domain" description="DUF6533" evidence="2">
    <location>
        <begin position="20"/>
        <end position="64"/>
    </location>
</feature>
<proteinExistence type="predicted"/>
<organism evidence="3 4">
    <name type="scientific">Phanerochaete sordida</name>
    <dbReference type="NCBI Taxonomy" id="48140"/>
    <lineage>
        <taxon>Eukaryota</taxon>
        <taxon>Fungi</taxon>
        <taxon>Dikarya</taxon>
        <taxon>Basidiomycota</taxon>
        <taxon>Agaricomycotina</taxon>
        <taxon>Agaricomycetes</taxon>
        <taxon>Polyporales</taxon>
        <taxon>Phanerochaetaceae</taxon>
        <taxon>Phanerochaete</taxon>
    </lineage>
</organism>
<keyword evidence="4" id="KW-1185">Reference proteome</keyword>
<feature type="transmembrane region" description="Helical" evidence="1">
    <location>
        <begin position="160"/>
        <end position="182"/>
    </location>
</feature>
<accession>A0A9P3LJ59</accession>